<sequence length="123" mass="13697">MPITGQVNIQSLHGIIPLQHSDKDIPGLRQRELLADADPRTSIERYEMPCGARGSPLLLPTLRNEVVRVLLATDVLAPVEHVRAEVDLCPFRYKDVTLSVRPAAYWEGRVVERAAEVEGYNGV</sequence>
<proteinExistence type="predicted"/>
<protein>
    <submittedName>
        <fullName evidence="1">Uncharacterized protein</fullName>
    </submittedName>
</protein>
<accession>A0A8J5P7C7</accession>
<gene>
    <name evidence="1" type="ORF">Forpe1208_v006939</name>
</gene>
<organism evidence="1 2">
    <name type="scientific">Fusarium oxysporum f. sp. rapae</name>
    <dbReference type="NCBI Taxonomy" id="485398"/>
    <lineage>
        <taxon>Eukaryota</taxon>
        <taxon>Fungi</taxon>
        <taxon>Dikarya</taxon>
        <taxon>Ascomycota</taxon>
        <taxon>Pezizomycotina</taxon>
        <taxon>Sordariomycetes</taxon>
        <taxon>Hypocreomycetidae</taxon>
        <taxon>Hypocreales</taxon>
        <taxon>Nectriaceae</taxon>
        <taxon>Fusarium</taxon>
        <taxon>Fusarium oxysporum species complex</taxon>
    </lineage>
</organism>
<name>A0A8J5P7C7_FUSOX</name>
<comment type="caution">
    <text evidence="1">The sequence shown here is derived from an EMBL/GenBank/DDBJ whole genome shotgun (WGS) entry which is preliminary data.</text>
</comment>
<dbReference type="EMBL" id="JAELUQ010000005">
    <property type="protein sequence ID" value="KAG7413712.1"/>
    <property type="molecule type" value="Genomic_DNA"/>
</dbReference>
<reference evidence="1" key="1">
    <citation type="submission" date="2021-04" db="EMBL/GenBank/DDBJ databases">
        <title>First draft genome resource for Brassicaceae pathogens Fusarium oxysporum f. sp. raphani and Fusarium oxysporum f. sp. rapae.</title>
        <authorList>
            <person name="Asai S."/>
        </authorList>
    </citation>
    <scope>NUCLEOTIDE SEQUENCE</scope>
    <source>
        <strain evidence="1">Tf1208</strain>
    </source>
</reference>
<evidence type="ECO:0000313" key="1">
    <source>
        <dbReference type="EMBL" id="KAG7413712.1"/>
    </source>
</evidence>
<dbReference type="AlphaFoldDB" id="A0A8J5P7C7"/>
<evidence type="ECO:0000313" key="2">
    <source>
        <dbReference type="Proteomes" id="UP000694050"/>
    </source>
</evidence>
<dbReference type="Proteomes" id="UP000694050">
    <property type="component" value="Unassembled WGS sequence"/>
</dbReference>